<dbReference type="OrthoDB" id="1303972at2759"/>
<keyword evidence="2" id="KW-1185">Reference proteome</keyword>
<reference evidence="1 2" key="1">
    <citation type="submission" date="2020-09" db="EMBL/GenBank/DDBJ databases">
        <title>De no assembly of potato wild relative species, Solanum commersonii.</title>
        <authorList>
            <person name="Cho K."/>
        </authorList>
    </citation>
    <scope>NUCLEOTIDE SEQUENCE [LARGE SCALE GENOMIC DNA]</scope>
    <source>
        <strain evidence="1">LZ3.2</strain>
        <tissue evidence="1">Leaf</tissue>
    </source>
</reference>
<dbReference type="AlphaFoldDB" id="A0A9J6B1R5"/>
<comment type="caution">
    <text evidence="1">The sequence shown here is derived from an EMBL/GenBank/DDBJ whole genome shotgun (WGS) entry which is preliminary data.</text>
</comment>
<dbReference type="EMBL" id="JACXVP010000001">
    <property type="protein sequence ID" value="KAG5630596.1"/>
    <property type="molecule type" value="Genomic_DNA"/>
</dbReference>
<accession>A0A9J6B1R5</accession>
<evidence type="ECO:0000313" key="2">
    <source>
        <dbReference type="Proteomes" id="UP000824120"/>
    </source>
</evidence>
<name>A0A9J6B1R5_SOLCO</name>
<dbReference type="Proteomes" id="UP000824120">
    <property type="component" value="Chromosome 1"/>
</dbReference>
<protein>
    <submittedName>
        <fullName evidence="1">Uncharacterized protein</fullName>
    </submittedName>
</protein>
<evidence type="ECO:0000313" key="1">
    <source>
        <dbReference type="EMBL" id="KAG5630596.1"/>
    </source>
</evidence>
<gene>
    <name evidence="1" type="ORF">H5410_002313</name>
</gene>
<proteinExistence type="predicted"/>
<sequence>MNSLVDLMEIQSWTHLFMTKSPIMHEDQVREFYYNMKFNEDGSLHMMVGDKKVHLNEKMLWEILEVPREEIKSVVGKLCTKHFANECSKLLDMHRQCTIATSADLFPMESLCKFEPLNLPALMLEHMHKMVV</sequence>
<organism evidence="1 2">
    <name type="scientific">Solanum commersonii</name>
    <name type="common">Commerson's wild potato</name>
    <name type="synonym">Commerson's nightshade</name>
    <dbReference type="NCBI Taxonomy" id="4109"/>
    <lineage>
        <taxon>Eukaryota</taxon>
        <taxon>Viridiplantae</taxon>
        <taxon>Streptophyta</taxon>
        <taxon>Embryophyta</taxon>
        <taxon>Tracheophyta</taxon>
        <taxon>Spermatophyta</taxon>
        <taxon>Magnoliopsida</taxon>
        <taxon>eudicotyledons</taxon>
        <taxon>Gunneridae</taxon>
        <taxon>Pentapetalae</taxon>
        <taxon>asterids</taxon>
        <taxon>lamiids</taxon>
        <taxon>Solanales</taxon>
        <taxon>Solanaceae</taxon>
        <taxon>Solanoideae</taxon>
        <taxon>Solaneae</taxon>
        <taxon>Solanum</taxon>
    </lineage>
</organism>